<dbReference type="EMBL" id="BLIP01000003">
    <property type="protein sequence ID" value="GFE27353.1"/>
    <property type="molecule type" value="Genomic_DNA"/>
</dbReference>
<name>A0A640TTF7_STRNI</name>
<keyword evidence="4" id="KW-0460">Magnesium</keyword>
<proteinExistence type="inferred from homology"/>
<dbReference type="InterPro" id="IPR036412">
    <property type="entry name" value="HAD-like_sf"/>
</dbReference>
<dbReference type="InterPro" id="IPR051600">
    <property type="entry name" value="Beta-PGM-like"/>
</dbReference>
<evidence type="ECO:0000313" key="7">
    <source>
        <dbReference type="Proteomes" id="UP000429552"/>
    </source>
</evidence>
<sequence length="280" mass="29444">MGSALPESLGPVPGVRETDAALPLSRPVASAPSGPIRTDSRMTADSILSWTPAAVVFDCDGTLMDTERHWEDARDMVLHSYGCALSDEFAEKARGLHYTECGRLMADVAGRPELTGDMTESLLKHFRELVAADPTTMPGAPELVHSTVQFAPLAVASNCPLEVVESCLGMAGLRDCFSHIVVPNDTTRPKPHPDVYLTAAQLCGVDPADTLAVEDSHCGIQAAAGAGMRVLGVGPRPSDRETALADWWVHSLAEPAVQGWADARIPAQGTGPTGPGTTTA</sequence>
<evidence type="ECO:0000256" key="3">
    <source>
        <dbReference type="ARBA" id="ARBA00022723"/>
    </source>
</evidence>
<accession>A0A640TTF7</accession>
<keyword evidence="3" id="KW-0479">Metal-binding</keyword>
<evidence type="ECO:0000256" key="4">
    <source>
        <dbReference type="ARBA" id="ARBA00022842"/>
    </source>
</evidence>
<dbReference type="Gene3D" id="3.40.50.1000">
    <property type="entry name" value="HAD superfamily/HAD-like"/>
    <property type="match status" value="1"/>
</dbReference>
<evidence type="ECO:0000256" key="1">
    <source>
        <dbReference type="ARBA" id="ARBA00001946"/>
    </source>
</evidence>
<evidence type="ECO:0000256" key="2">
    <source>
        <dbReference type="ARBA" id="ARBA00006171"/>
    </source>
</evidence>
<evidence type="ECO:0000256" key="5">
    <source>
        <dbReference type="SAM" id="MobiDB-lite"/>
    </source>
</evidence>
<keyword evidence="6" id="KW-0378">Hydrolase</keyword>
<comment type="similarity">
    <text evidence="2">Belongs to the HAD-like hydrolase superfamily. CbbY/CbbZ/Gph/YieH family.</text>
</comment>
<dbReference type="Proteomes" id="UP000429552">
    <property type="component" value="Unassembled WGS sequence"/>
</dbReference>
<dbReference type="InterPro" id="IPR041492">
    <property type="entry name" value="HAD_2"/>
</dbReference>
<dbReference type="AlphaFoldDB" id="A0A640TTF7"/>
<dbReference type="SUPFAM" id="SSF56784">
    <property type="entry name" value="HAD-like"/>
    <property type="match status" value="1"/>
</dbReference>
<gene>
    <name evidence="6" type="ORF">Sliba_78060</name>
</gene>
<dbReference type="PANTHER" id="PTHR46193:SF10">
    <property type="entry name" value="6-PHOSPHOGLUCONATE PHOSPHATASE"/>
    <property type="match status" value="1"/>
</dbReference>
<comment type="cofactor">
    <cofactor evidence="1">
        <name>Mg(2+)</name>
        <dbReference type="ChEBI" id="CHEBI:18420"/>
    </cofactor>
</comment>
<dbReference type="GO" id="GO:0046872">
    <property type="term" value="F:metal ion binding"/>
    <property type="evidence" value="ECO:0007669"/>
    <property type="project" value="UniProtKB-KW"/>
</dbReference>
<evidence type="ECO:0000313" key="6">
    <source>
        <dbReference type="EMBL" id="GFE27353.1"/>
    </source>
</evidence>
<organism evidence="6 7">
    <name type="scientific">Streptomyces nigrescens</name>
    <dbReference type="NCBI Taxonomy" id="1920"/>
    <lineage>
        <taxon>Bacteria</taxon>
        <taxon>Bacillati</taxon>
        <taxon>Actinomycetota</taxon>
        <taxon>Actinomycetes</taxon>
        <taxon>Kitasatosporales</taxon>
        <taxon>Streptomycetaceae</taxon>
        <taxon>Streptomyces</taxon>
    </lineage>
</organism>
<dbReference type="NCBIfam" id="TIGR01509">
    <property type="entry name" value="HAD-SF-IA-v3"/>
    <property type="match status" value="1"/>
</dbReference>
<feature type="region of interest" description="Disordered" evidence="5">
    <location>
        <begin position="1"/>
        <end position="40"/>
    </location>
</feature>
<dbReference type="InterPro" id="IPR006439">
    <property type="entry name" value="HAD-SF_hydro_IA"/>
</dbReference>
<dbReference type="SFLD" id="SFLDG01129">
    <property type="entry name" value="C1.5:_HAD__Beta-PGM__Phosphata"/>
    <property type="match status" value="1"/>
</dbReference>
<dbReference type="InterPro" id="IPR023214">
    <property type="entry name" value="HAD_sf"/>
</dbReference>
<comment type="caution">
    <text evidence="6">The sequence shown here is derived from an EMBL/GenBank/DDBJ whole genome shotgun (WGS) entry which is preliminary data.</text>
</comment>
<dbReference type="InterPro" id="IPR023198">
    <property type="entry name" value="PGP-like_dom2"/>
</dbReference>
<dbReference type="Gene3D" id="1.10.150.240">
    <property type="entry name" value="Putative phosphatase, domain 2"/>
    <property type="match status" value="1"/>
</dbReference>
<dbReference type="SFLD" id="SFLDS00003">
    <property type="entry name" value="Haloacid_Dehalogenase"/>
    <property type="match status" value="1"/>
</dbReference>
<protein>
    <submittedName>
        <fullName evidence="6">Hydrolase</fullName>
    </submittedName>
</protein>
<dbReference type="Pfam" id="PF13419">
    <property type="entry name" value="HAD_2"/>
    <property type="match status" value="1"/>
</dbReference>
<reference evidence="6 7" key="1">
    <citation type="submission" date="2019-12" db="EMBL/GenBank/DDBJ databases">
        <title>Whole genome shotgun sequence of Streptomyces libani subsp. libani NBRC 13452.</title>
        <authorList>
            <person name="Ichikawa N."/>
            <person name="Kimura A."/>
            <person name="Kitahashi Y."/>
            <person name="Komaki H."/>
            <person name="Tamura T."/>
        </authorList>
    </citation>
    <scope>NUCLEOTIDE SEQUENCE [LARGE SCALE GENOMIC DNA]</scope>
    <source>
        <strain evidence="6 7">NBRC 13452</strain>
    </source>
</reference>
<dbReference type="PANTHER" id="PTHR46193">
    <property type="entry name" value="6-PHOSPHOGLUCONATE PHOSPHATASE"/>
    <property type="match status" value="1"/>
</dbReference>
<dbReference type="CDD" id="cd07505">
    <property type="entry name" value="HAD_BPGM-like"/>
    <property type="match status" value="1"/>
</dbReference>
<dbReference type="GO" id="GO:0016787">
    <property type="term" value="F:hydrolase activity"/>
    <property type="evidence" value="ECO:0007669"/>
    <property type="project" value="UniProtKB-KW"/>
</dbReference>